<comment type="caution">
    <text evidence="6">The sequence shown here is derived from an EMBL/GenBank/DDBJ whole genome shotgun (WGS) entry which is preliminary data.</text>
</comment>
<dbReference type="EMBL" id="DVNK01000043">
    <property type="protein sequence ID" value="HIU47015.1"/>
    <property type="molecule type" value="Genomic_DNA"/>
</dbReference>
<protein>
    <submittedName>
        <fullName evidence="6">ABC transporter substrate-binding protein</fullName>
    </submittedName>
</protein>
<reference evidence="6" key="1">
    <citation type="submission" date="2020-10" db="EMBL/GenBank/DDBJ databases">
        <authorList>
            <person name="Gilroy R."/>
        </authorList>
    </citation>
    <scope>NUCLEOTIDE SEQUENCE</scope>
    <source>
        <strain evidence="6">ChiSxjej2B14-8506</strain>
    </source>
</reference>
<feature type="region of interest" description="Disordered" evidence="3">
    <location>
        <begin position="302"/>
        <end position="323"/>
    </location>
</feature>
<evidence type="ECO:0000256" key="3">
    <source>
        <dbReference type="SAM" id="MobiDB-lite"/>
    </source>
</evidence>
<dbReference type="Pfam" id="PF01497">
    <property type="entry name" value="Peripla_BP_2"/>
    <property type="match status" value="1"/>
</dbReference>
<evidence type="ECO:0000256" key="2">
    <source>
        <dbReference type="ARBA" id="ARBA00022729"/>
    </source>
</evidence>
<evidence type="ECO:0000259" key="5">
    <source>
        <dbReference type="PROSITE" id="PS50983"/>
    </source>
</evidence>
<evidence type="ECO:0000256" key="4">
    <source>
        <dbReference type="SAM" id="SignalP"/>
    </source>
</evidence>
<dbReference type="CDD" id="cd01143">
    <property type="entry name" value="YvrC"/>
    <property type="match status" value="1"/>
</dbReference>
<name>A0A9D1S4U5_9FIRM</name>
<gene>
    <name evidence="6" type="ORF">IAC59_07120</name>
</gene>
<dbReference type="SUPFAM" id="SSF53807">
    <property type="entry name" value="Helical backbone' metal receptor"/>
    <property type="match status" value="1"/>
</dbReference>
<evidence type="ECO:0000313" key="6">
    <source>
        <dbReference type="EMBL" id="HIU47015.1"/>
    </source>
</evidence>
<dbReference type="Gene3D" id="3.40.50.1980">
    <property type="entry name" value="Nitrogenase molybdenum iron protein domain"/>
    <property type="match status" value="2"/>
</dbReference>
<comment type="similarity">
    <text evidence="1">Belongs to the bacterial solute-binding protein 8 family.</text>
</comment>
<dbReference type="InterPro" id="IPR002491">
    <property type="entry name" value="ABC_transptr_periplasmic_BD"/>
</dbReference>
<sequence>MNRYLKTALLMALALMLALSPVLAGAEAAQPVEIIDSLGRAVTIESVPERIVSMSPSNTEILYALGAGDRVVGVDTYSDYPEEAAALESKVGTYTEPNVELIVSLEPDIVFADNNLQQDTIDQLESLGVTVVSVTGTTYDDVPEAIELVAQCIGADATQVLADMEATRQQALALVNGDESKTVYYALSFGEYGDWTSGEGTFADDMINMLGATNVGAELGQGWLSISLEKLLEADPDVILIPGDETMVESFKSDASYAELSAVKNGAVYAVDMNMSQRPGPRLAQALLEFAQILYPDQGAADGADAATDATGAETAATEAPAA</sequence>
<accession>A0A9D1S4U5</accession>
<dbReference type="InterPro" id="IPR054828">
    <property type="entry name" value="Vit_B12_bind_prot"/>
</dbReference>
<dbReference type="AlphaFoldDB" id="A0A9D1S4U5"/>
<dbReference type="Proteomes" id="UP000824123">
    <property type="component" value="Unassembled WGS sequence"/>
</dbReference>
<dbReference type="PANTHER" id="PTHR30535">
    <property type="entry name" value="VITAMIN B12-BINDING PROTEIN"/>
    <property type="match status" value="1"/>
</dbReference>
<organism evidence="6 7">
    <name type="scientific">Candidatus Fimadaptatus faecigallinarum</name>
    <dbReference type="NCBI Taxonomy" id="2840814"/>
    <lineage>
        <taxon>Bacteria</taxon>
        <taxon>Bacillati</taxon>
        <taxon>Bacillota</taxon>
        <taxon>Clostridia</taxon>
        <taxon>Eubacteriales</taxon>
        <taxon>Candidatus Fimadaptatus</taxon>
    </lineage>
</organism>
<keyword evidence="2 4" id="KW-0732">Signal</keyword>
<evidence type="ECO:0000313" key="7">
    <source>
        <dbReference type="Proteomes" id="UP000824123"/>
    </source>
</evidence>
<reference evidence="6" key="2">
    <citation type="journal article" date="2021" name="PeerJ">
        <title>Extensive microbial diversity within the chicken gut microbiome revealed by metagenomics and culture.</title>
        <authorList>
            <person name="Gilroy R."/>
            <person name="Ravi A."/>
            <person name="Getino M."/>
            <person name="Pursley I."/>
            <person name="Horton D.L."/>
            <person name="Alikhan N.F."/>
            <person name="Baker D."/>
            <person name="Gharbi K."/>
            <person name="Hall N."/>
            <person name="Watson M."/>
            <person name="Adriaenssens E.M."/>
            <person name="Foster-Nyarko E."/>
            <person name="Jarju S."/>
            <person name="Secka A."/>
            <person name="Antonio M."/>
            <person name="Oren A."/>
            <person name="Chaudhuri R.R."/>
            <person name="La Ragione R."/>
            <person name="Hildebrand F."/>
            <person name="Pallen M.J."/>
        </authorList>
    </citation>
    <scope>NUCLEOTIDE SEQUENCE</scope>
    <source>
        <strain evidence="6">ChiSxjej2B14-8506</strain>
    </source>
</reference>
<feature type="signal peptide" evidence="4">
    <location>
        <begin position="1"/>
        <end position="24"/>
    </location>
</feature>
<dbReference type="PROSITE" id="PS50983">
    <property type="entry name" value="FE_B12_PBP"/>
    <property type="match status" value="1"/>
</dbReference>
<proteinExistence type="inferred from homology"/>
<feature type="domain" description="Fe/B12 periplasmic-binding" evidence="5">
    <location>
        <begin position="50"/>
        <end position="298"/>
    </location>
</feature>
<evidence type="ECO:0000256" key="1">
    <source>
        <dbReference type="ARBA" id="ARBA00008814"/>
    </source>
</evidence>
<dbReference type="NCBIfam" id="NF038402">
    <property type="entry name" value="TroA_like"/>
    <property type="match status" value="1"/>
</dbReference>
<dbReference type="InterPro" id="IPR050902">
    <property type="entry name" value="ABC_Transporter_SBP"/>
</dbReference>
<feature type="chain" id="PRO_5039482169" evidence="4">
    <location>
        <begin position="25"/>
        <end position="323"/>
    </location>
</feature>
<dbReference type="PANTHER" id="PTHR30535:SF34">
    <property type="entry name" value="MOLYBDATE-BINDING PROTEIN MOLA"/>
    <property type="match status" value="1"/>
</dbReference>